<evidence type="ECO:0000313" key="1">
    <source>
        <dbReference type="EMBL" id="KAF7843175.1"/>
    </source>
</evidence>
<reference evidence="1" key="1">
    <citation type="submission" date="2020-09" db="EMBL/GenBank/DDBJ databases">
        <title>Genome-Enabled Discovery of Anthraquinone Biosynthesis in Senna tora.</title>
        <authorList>
            <person name="Kang S.-H."/>
            <person name="Pandey R.P."/>
            <person name="Lee C.-M."/>
            <person name="Sim J.-S."/>
            <person name="Jeong J.-T."/>
            <person name="Choi B.-S."/>
            <person name="Jung M."/>
            <person name="Ginzburg D."/>
            <person name="Zhao K."/>
            <person name="Won S.Y."/>
            <person name="Oh T.-J."/>
            <person name="Yu Y."/>
            <person name="Kim N.-H."/>
            <person name="Lee O.R."/>
            <person name="Lee T.-H."/>
            <person name="Bashyal P."/>
            <person name="Kim T.-S."/>
            <person name="Lee W.-H."/>
            <person name="Kawkins C."/>
            <person name="Kim C.-K."/>
            <person name="Kim J.S."/>
            <person name="Ahn B.O."/>
            <person name="Rhee S.Y."/>
            <person name="Sohng J.K."/>
        </authorList>
    </citation>
    <scope>NUCLEOTIDE SEQUENCE</scope>
    <source>
        <tissue evidence="1">Leaf</tissue>
    </source>
</reference>
<accession>A0A834XD79</accession>
<name>A0A834XD79_9FABA</name>
<proteinExistence type="predicted"/>
<dbReference type="EMBL" id="JAAIUW010000001">
    <property type="protein sequence ID" value="KAF7843175.1"/>
    <property type="molecule type" value="Genomic_DNA"/>
</dbReference>
<protein>
    <submittedName>
        <fullName evidence="1">Uncharacterized protein</fullName>
    </submittedName>
</protein>
<dbReference type="Proteomes" id="UP000634136">
    <property type="component" value="Unassembled WGS sequence"/>
</dbReference>
<dbReference type="AlphaFoldDB" id="A0A834XD79"/>
<gene>
    <name evidence="1" type="ORF">G2W53_000080</name>
</gene>
<evidence type="ECO:0000313" key="2">
    <source>
        <dbReference type="Proteomes" id="UP000634136"/>
    </source>
</evidence>
<sequence>MTGVSISLRVRSFYHILTPVHTQPITQLPASRTRFMNWVPLFILTLSSSCHVLTSSTETNDAVFYSHSSKSHIYPHLNGNSVLGKGYTRHFESQVDDSSFALPFLATCWPRGICPLREREREKLTFFSEPPAIATVLLKKALLYSLRFLPHYPNSLSHDSPKPTSTSLSFFPFLLAF</sequence>
<comment type="caution">
    <text evidence="1">The sequence shown here is derived from an EMBL/GenBank/DDBJ whole genome shotgun (WGS) entry which is preliminary data.</text>
</comment>
<organism evidence="1 2">
    <name type="scientific">Senna tora</name>
    <dbReference type="NCBI Taxonomy" id="362788"/>
    <lineage>
        <taxon>Eukaryota</taxon>
        <taxon>Viridiplantae</taxon>
        <taxon>Streptophyta</taxon>
        <taxon>Embryophyta</taxon>
        <taxon>Tracheophyta</taxon>
        <taxon>Spermatophyta</taxon>
        <taxon>Magnoliopsida</taxon>
        <taxon>eudicotyledons</taxon>
        <taxon>Gunneridae</taxon>
        <taxon>Pentapetalae</taxon>
        <taxon>rosids</taxon>
        <taxon>fabids</taxon>
        <taxon>Fabales</taxon>
        <taxon>Fabaceae</taxon>
        <taxon>Caesalpinioideae</taxon>
        <taxon>Cassia clade</taxon>
        <taxon>Senna</taxon>
    </lineage>
</organism>
<keyword evidence="2" id="KW-1185">Reference proteome</keyword>